<keyword evidence="2" id="KW-0472">Membrane</keyword>
<name>A0ABR6IH92_9HYPH</name>
<evidence type="ECO:0000313" key="4">
    <source>
        <dbReference type="Proteomes" id="UP000551353"/>
    </source>
</evidence>
<organism evidence="3 4">
    <name type="scientific">Rhizobium mongolense</name>
    <dbReference type="NCBI Taxonomy" id="57676"/>
    <lineage>
        <taxon>Bacteria</taxon>
        <taxon>Pseudomonadati</taxon>
        <taxon>Pseudomonadota</taxon>
        <taxon>Alphaproteobacteria</taxon>
        <taxon>Hyphomicrobiales</taxon>
        <taxon>Rhizobiaceae</taxon>
        <taxon>Rhizobium/Agrobacterium group</taxon>
        <taxon>Rhizobium</taxon>
    </lineage>
</organism>
<comment type="caution">
    <text evidence="3">The sequence shown here is derived from an EMBL/GenBank/DDBJ whole genome shotgun (WGS) entry which is preliminary data.</text>
</comment>
<keyword evidence="4" id="KW-1185">Reference proteome</keyword>
<sequence>MSTPGTNPVGAPDKGEGPGSSVTSPSRNSLNGRKHHHPLPGNLGPVTIAMLMANIVIAAHAR</sequence>
<gene>
    <name evidence="3" type="ORF">GGD56_001053</name>
</gene>
<protein>
    <submittedName>
        <fullName evidence="3">5,10-methylene-tetrahydrofolate dehydrogenase/methenyl tetrahydrofolate cyclohydrolase</fullName>
    </submittedName>
</protein>
<accession>A0ABR6IH92</accession>
<feature type="compositionally biased region" description="Polar residues" evidence="1">
    <location>
        <begin position="20"/>
        <end position="31"/>
    </location>
</feature>
<keyword evidence="2" id="KW-1133">Transmembrane helix</keyword>
<feature type="region of interest" description="Disordered" evidence="1">
    <location>
        <begin position="1"/>
        <end position="44"/>
    </location>
</feature>
<proteinExistence type="predicted"/>
<evidence type="ECO:0000256" key="2">
    <source>
        <dbReference type="SAM" id="Phobius"/>
    </source>
</evidence>
<dbReference type="EMBL" id="JACIFX010000001">
    <property type="protein sequence ID" value="MBB4227233.1"/>
    <property type="molecule type" value="Genomic_DNA"/>
</dbReference>
<keyword evidence="2" id="KW-0812">Transmembrane</keyword>
<evidence type="ECO:0000313" key="3">
    <source>
        <dbReference type="EMBL" id="MBB4227233.1"/>
    </source>
</evidence>
<dbReference type="Proteomes" id="UP000551353">
    <property type="component" value="Unassembled WGS sequence"/>
</dbReference>
<reference evidence="3 4" key="1">
    <citation type="submission" date="2020-08" db="EMBL/GenBank/DDBJ databases">
        <title>Genomic Encyclopedia of Type Strains, Phase IV (KMG-V): Genome sequencing to study the core and pangenomes of soil and plant-associated prokaryotes.</title>
        <authorList>
            <person name="Whitman W."/>
        </authorList>
    </citation>
    <scope>NUCLEOTIDE SEQUENCE [LARGE SCALE GENOMIC DNA]</scope>
    <source>
        <strain evidence="3 4">SEMIA 4087</strain>
    </source>
</reference>
<evidence type="ECO:0000256" key="1">
    <source>
        <dbReference type="SAM" id="MobiDB-lite"/>
    </source>
</evidence>
<feature type="transmembrane region" description="Helical" evidence="2">
    <location>
        <begin position="43"/>
        <end position="61"/>
    </location>
</feature>
<dbReference type="RefSeq" id="WP_022713956.1">
    <property type="nucleotide sequence ID" value="NZ_JACIFX010000001.1"/>
</dbReference>